<feature type="chain" id="PRO_5004842022" evidence="2">
    <location>
        <begin position="26"/>
        <end position="238"/>
    </location>
</feature>
<keyword evidence="4" id="KW-1185">Reference proteome</keyword>
<dbReference type="eggNOG" id="ENOG5032PNZ">
    <property type="taxonomic scope" value="Bacteria"/>
</dbReference>
<feature type="signal peptide" evidence="2">
    <location>
        <begin position="1"/>
        <end position="25"/>
    </location>
</feature>
<reference evidence="3 4" key="1">
    <citation type="journal article" date="2014" name="Antonie Van Leeuwenhoek">
        <title>Roseivivax atlanticus sp. nov., isolated from surface seawater of the Atlantic Ocean.</title>
        <authorList>
            <person name="Li G."/>
            <person name="Lai Q."/>
            <person name="Liu X."/>
            <person name="Sun F."/>
            <person name="Shao Z."/>
        </authorList>
    </citation>
    <scope>NUCLEOTIDE SEQUENCE [LARGE SCALE GENOMIC DNA]</scope>
    <source>
        <strain evidence="3 4">22II-s10s</strain>
    </source>
</reference>
<evidence type="ECO:0000256" key="2">
    <source>
        <dbReference type="SAM" id="SignalP"/>
    </source>
</evidence>
<feature type="compositionally biased region" description="Basic and acidic residues" evidence="1">
    <location>
        <begin position="142"/>
        <end position="158"/>
    </location>
</feature>
<dbReference type="EMBL" id="AQQW01000013">
    <property type="protein sequence ID" value="ETW11297.1"/>
    <property type="molecule type" value="Genomic_DNA"/>
</dbReference>
<gene>
    <name evidence="3" type="ORF">ATO8_17555</name>
</gene>
<organism evidence="3 4">
    <name type="scientific">Roseivivax marinus</name>
    <dbReference type="NCBI Taxonomy" id="1379903"/>
    <lineage>
        <taxon>Bacteria</taxon>
        <taxon>Pseudomonadati</taxon>
        <taxon>Pseudomonadota</taxon>
        <taxon>Alphaproteobacteria</taxon>
        <taxon>Rhodobacterales</taxon>
        <taxon>Roseobacteraceae</taxon>
        <taxon>Roseivivax</taxon>
    </lineage>
</organism>
<comment type="caution">
    <text evidence="3">The sequence shown here is derived from an EMBL/GenBank/DDBJ whole genome shotgun (WGS) entry which is preliminary data.</text>
</comment>
<protein>
    <submittedName>
        <fullName evidence="3">Uncharacterized protein</fullName>
    </submittedName>
</protein>
<keyword evidence="2" id="KW-0732">Signal</keyword>
<dbReference type="PATRIC" id="fig|1317118.6.peg.3612"/>
<dbReference type="AlphaFoldDB" id="W4HEU8"/>
<dbReference type="Proteomes" id="UP000019063">
    <property type="component" value="Unassembled WGS sequence"/>
</dbReference>
<feature type="region of interest" description="Disordered" evidence="1">
    <location>
        <begin position="64"/>
        <end position="158"/>
    </location>
</feature>
<dbReference type="RefSeq" id="WP_043846451.1">
    <property type="nucleotide sequence ID" value="NZ_AQQW01000013.1"/>
</dbReference>
<evidence type="ECO:0000256" key="1">
    <source>
        <dbReference type="SAM" id="MobiDB-lite"/>
    </source>
</evidence>
<feature type="compositionally biased region" description="Basic and acidic residues" evidence="1">
    <location>
        <begin position="64"/>
        <end position="76"/>
    </location>
</feature>
<name>W4HEU8_9RHOB</name>
<accession>W4HEU8</accession>
<sequence length="238" mass="27581">MRRPILILAAAIAALSPLLAGPAHAGDDDIPAALGGIRPAYLYGLAQKREEALREELRRTEKALERERHRNAETRKAERRKKLHAEEARRAAWREQERRTREAKLERQRREARQAEAERRREHERDRHHRAGGGHRATPWGDDDRRRDGHRRGWDDDRRGWDDDRRHARLAPIPASCHRTVIFDRTGPQHAFGGRCLARSYRDADRLPNACRVPLPKGQGRAAYLAECLLRRGFTIGR</sequence>
<proteinExistence type="predicted"/>
<feature type="compositionally biased region" description="Basic and acidic residues" evidence="1">
    <location>
        <begin position="84"/>
        <end position="125"/>
    </location>
</feature>
<evidence type="ECO:0000313" key="3">
    <source>
        <dbReference type="EMBL" id="ETW11297.1"/>
    </source>
</evidence>
<evidence type="ECO:0000313" key="4">
    <source>
        <dbReference type="Proteomes" id="UP000019063"/>
    </source>
</evidence>
<dbReference type="STRING" id="1379903.ATO8_17555"/>